<protein>
    <submittedName>
        <fullName evidence="1">Uncharacterized protein</fullName>
    </submittedName>
</protein>
<gene>
    <name evidence="1" type="ORF">NUW54_g2463</name>
</gene>
<proteinExistence type="predicted"/>
<dbReference type="Proteomes" id="UP001144978">
    <property type="component" value="Unassembled WGS sequence"/>
</dbReference>
<keyword evidence="2" id="KW-1185">Reference proteome</keyword>
<evidence type="ECO:0000313" key="1">
    <source>
        <dbReference type="EMBL" id="KAJ3010502.1"/>
    </source>
</evidence>
<comment type="caution">
    <text evidence="1">The sequence shown here is derived from an EMBL/GenBank/DDBJ whole genome shotgun (WGS) entry which is preliminary data.</text>
</comment>
<dbReference type="EMBL" id="JANSHE010000465">
    <property type="protein sequence ID" value="KAJ3010502.1"/>
    <property type="molecule type" value="Genomic_DNA"/>
</dbReference>
<sequence length="159" mass="17508">MLSSFASLCSTLSRAHRVSPLALPSLSSTAQIARMHVVPSYSTLFPRSAATLPCVPATIPSLPPYILSSSSLARLHDATAQVSTPGKLPRLAHLPRERTASRPTAKSDPTSCRRNPSRSRSARAETVQDGGYVMQGTHRRCLTCRQTREWYWRVVIRPQ</sequence>
<organism evidence="1 2">
    <name type="scientific">Trametes sanguinea</name>
    <dbReference type="NCBI Taxonomy" id="158606"/>
    <lineage>
        <taxon>Eukaryota</taxon>
        <taxon>Fungi</taxon>
        <taxon>Dikarya</taxon>
        <taxon>Basidiomycota</taxon>
        <taxon>Agaricomycotina</taxon>
        <taxon>Agaricomycetes</taxon>
        <taxon>Polyporales</taxon>
        <taxon>Polyporaceae</taxon>
        <taxon>Trametes</taxon>
    </lineage>
</organism>
<name>A0ACC1Q792_9APHY</name>
<evidence type="ECO:0000313" key="2">
    <source>
        <dbReference type="Proteomes" id="UP001144978"/>
    </source>
</evidence>
<accession>A0ACC1Q792</accession>
<reference evidence="1" key="1">
    <citation type="submission" date="2022-08" db="EMBL/GenBank/DDBJ databases">
        <title>Genome Sequence of Pycnoporus sanguineus.</title>
        <authorList>
            <person name="Buettner E."/>
        </authorList>
    </citation>
    <scope>NUCLEOTIDE SEQUENCE</scope>
    <source>
        <strain evidence="1">CG-C14</strain>
    </source>
</reference>